<organism evidence="1 2">
    <name type="scientific">Pseudonocardia ailaonensis</name>
    <dbReference type="NCBI Taxonomy" id="367279"/>
    <lineage>
        <taxon>Bacteria</taxon>
        <taxon>Bacillati</taxon>
        <taxon>Actinomycetota</taxon>
        <taxon>Actinomycetes</taxon>
        <taxon>Pseudonocardiales</taxon>
        <taxon>Pseudonocardiaceae</taxon>
        <taxon>Pseudonocardia</taxon>
    </lineage>
</organism>
<dbReference type="EMBL" id="BAAAQK010000018">
    <property type="protein sequence ID" value="GAA1862347.1"/>
    <property type="molecule type" value="Genomic_DNA"/>
</dbReference>
<evidence type="ECO:0000313" key="2">
    <source>
        <dbReference type="Proteomes" id="UP001500449"/>
    </source>
</evidence>
<dbReference type="Proteomes" id="UP001500449">
    <property type="component" value="Unassembled WGS sequence"/>
</dbReference>
<keyword evidence="2" id="KW-1185">Reference proteome</keyword>
<evidence type="ECO:0008006" key="3">
    <source>
        <dbReference type="Google" id="ProtNLM"/>
    </source>
</evidence>
<proteinExistence type="predicted"/>
<dbReference type="SUPFAM" id="SSF46689">
    <property type="entry name" value="Homeodomain-like"/>
    <property type="match status" value="1"/>
</dbReference>
<protein>
    <recommendedName>
        <fullName evidence="3">Transposase</fullName>
    </recommendedName>
</protein>
<dbReference type="InterPro" id="IPR009057">
    <property type="entry name" value="Homeodomain-like_sf"/>
</dbReference>
<reference evidence="1 2" key="1">
    <citation type="journal article" date="2019" name="Int. J. Syst. Evol. Microbiol.">
        <title>The Global Catalogue of Microorganisms (GCM) 10K type strain sequencing project: providing services to taxonomists for standard genome sequencing and annotation.</title>
        <authorList>
            <consortium name="The Broad Institute Genomics Platform"/>
            <consortium name="The Broad Institute Genome Sequencing Center for Infectious Disease"/>
            <person name="Wu L."/>
            <person name="Ma J."/>
        </authorList>
    </citation>
    <scope>NUCLEOTIDE SEQUENCE [LARGE SCALE GENOMIC DNA]</scope>
    <source>
        <strain evidence="1 2">JCM 16009</strain>
    </source>
</reference>
<accession>A0ABN2NC11</accession>
<name>A0ABN2NC11_9PSEU</name>
<sequence>MRTTPPIQVDKMDIVQLRSWAGSRTDRRLAQRARIVLLSADGLGPTAVARELSCTRQTVMSWRERYRTLGVTGLLDATRSGRPTSVNPTDILLRTLDPPPVGFQRWSSRLLGAELGISNASVASAWREWGIRPTTHGGWRLDTDPALDTDVTRVLGLHVVAGSGAIVLERGRPVPGDRIPVARRQDVGELPDHGDPSCFPDFEDGAIAFLRSLPPGGARHPRVIIVAGASPWWRRLDRRRGQTIHVAGPGRPWARLVRVTSLMAGAHPRGTTSVAHLCAALHGCDPDAAFSWSELERRLEPNPPR</sequence>
<evidence type="ECO:0000313" key="1">
    <source>
        <dbReference type="EMBL" id="GAA1862347.1"/>
    </source>
</evidence>
<dbReference type="Pfam" id="PF13551">
    <property type="entry name" value="HTH_29"/>
    <property type="match status" value="1"/>
</dbReference>
<comment type="caution">
    <text evidence="1">The sequence shown here is derived from an EMBL/GenBank/DDBJ whole genome shotgun (WGS) entry which is preliminary data.</text>
</comment>
<dbReference type="RefSeq" id="WP_344421265.1">
    <property type="nucleotide sequence ID" value="NZ_BAAAQK010000018.1"/>
</dbReference>
<gene>
    <name evidence="1" type="ORF">GCM10009836_48290</name>
</gene>